<keyword evidence="3" id="KW-0862">Zinc</keyword>
<feature type="region of interest" description="Disordered" evidence="5">
    <location>
        <begin position="310"/>
        <end position="407"/>
    </location>
</feature>
<feature type="compositionally biased region" description="Polar residues" evidence="5">
    <location>
        <begin position="334"/>
        <end position="387"/>
    </location>
</feature>
<keyword evidence="8" id="KW-1185">Reference proteome</keyword>
<organism evidence="7 8">
    <name type="scientific">Calycina marina</name>
    <dbReference type="NCBI Taxonomy" id="1763456"/>
    <lineage>
        <taxon>Eukaryota</taxon>
        <taxon>Fungi</taxon>
        <taxon>Dikarya</taxon>
        <taxon>Ascomycota</taxon>
        <taxon>Pezizomycotina</taxon>
        <taxon>Leotiomycetes</taxon>
        <taxon>Helotiales</taxon>
        <taxon>Pezizellaceae</taxon>
        <taxon>Calycina</taxon>
    </lineage>
</organism>
<dbReference type="GO" id="GO:0016925">
    <property type="term" value="P:protein sumoylation"/>
    <property type="evidence" value="ECO:0007669"/>
    <property type="project" value="TreeGrafter"/>
</dbReference>
<dbReference type="Gene3D" id="3.30.40.10">
    <property type="entry name" value="Zinc/RING finger domain, C3HC4 (zinc finger)"/>
    <property type="match status" value="1"/>
</dbReference>
<keyword evidence="1" id="KW-0479">Metal-binding</keyword>
<keyword evidence="2 4" id="KW-0863">Zinc-finger</keyword>
<name>A0A9P7Z3S7_9HELO</name>
<feature type="domain" description="SP-RING-type" evidence="6">
    <location>
        <begin position="752"/>
        <end position="845"/>
    </location>
</feature>
<evidence type="ECO:0000256" key="3">
    <source>
        <dbReference type="ARBA" id="ARBA00022833"/>
    </source>
</evidence>
<evidence type="ECO:0000313" key="8">
    <source>
        <dbReference type="Proteomes" id="UP000887226"/>
    </source>
</evidence>
<dbReference type="GO" id="GO:0008270">
    <property type="term" value="F:zinc ion binding"/>
    <property type="evidence" value="ECO:0007669"/>
    <property type="project" value="UniProtKB-KW"/>
</dbReference>
<comment type="caution">
    <text evidence="7">The sequence shown here is derived from an EMBL/GenBank/DDBJ whole genome shotgun (WGS) entry which is preliminary data.</text>
</comment>
<protein>
    <recommendedName>
        <fullName evidence="6">SP-RING-type domain-containing protein</fullName>
    </recommendedName>
</protein>
<dbReference type="InterPro" id="IPR004181">
    <property type="entry name" value="Znf_MIZ"/>
</dbReference>
<reference evidence="7" key="1">
    <citation type="journal article" date="2021" name="IMA Fungus">
        <title>Genomic characterization of three marine fungi, including Emericellopsis atlantica sp. nov. with signatures of a generalist lifestyle and marine biomass degradation.</title>
        <authorList>
            <person name="Hagestad O.C."/>
            <person name="Hou L."/>
            <person name="Andersen J.H."/>
            <person name="Hansen E.H."/>
            <person name="Altermark B."/>
            <person name="Li C."/>
            <person name="Kuhnert E."/>
            <person name="Cox R.J."/>
            <person name="Crous P.W."/>
            <person name="Spatafora J.W."/>
            <person name="Lail K."/>
            <person name="Amirebrahimi M."/>
            <person name="Lipzen A."/>
            <person name="Pangilinan J."/>
            <person name="Andreopoulos W."/>
            <person name="Hayes R.D."/>
            <person name="Ng V."/>
            <person name="Grigoriev I.V."/>
            <person name="Jackson S.A."/>
            <person name="Sutton T.D.S."/>
            <person name="Dobson A.D.W."/>
            <person name="Rama T."/>
        </authorList>
    </citation>
    <scope>NUCLEOTIDE SEQUENCE</scope>
    <source>
        <strain evidence="7">TRa3180A</strain>
    </source>
</reference>
<sequence length="928" mass="104125">MPQTNSLLNMTASIRAASHDRVYTSPYIAAMAPPTILQSQSLVGPSPTFKNSPTGIPPAKRQRTQPPAMPSLRQKIPLIQQHVASTGGALIVALERPRFSLIEQACREDDTFYIALHQLFCVWDVHHQSLPNLPYLLSAQGLIPGFRVLAQLIKPNAELTPVHLVWFSNFPSPLESLLMTSAPYRGSIAAAREFLSRIGLEWDKLSERCRQRGFPPIVDELVGVLGCLSPILQQIIFTASRRNLGFDDEAFGPRMEEIFRDDRSTHRALSQRMNTASPPTEKEVVKRNDELMNAYLKVRQQRLQALANQNTMNGGRPSPSHPKSRTPTPVVPRNLNSMSQPYNQSMAWQQGQTSGPGTAPISVNSRPSSGHCSAGTLSPTLLQNLSMNAPGHASPIQNPTQNAGQYQSQVEYSYPTQYTPQITPQQAQPHIQHVQNIHQQAAVQASLANQMQGYNQQSEHAAYLNMPQQQYLFRQQQLALQRNQQAQLNGSVPFNPRSGPRQRQYPIPSPQVQTKVETWVKTNPLERSLVPPTGYVIPAQPIVPDITALHQAHVRSPKLGPADLAYSGRFYQAIKGFALGPIKYPFTGGNSFIGIEFSLQPEDWAMLAKEQPSEGDKLPKRLFRKGTTQFRFRCIQSKDITAACLLSEWVISDTTWPEHIFASLNSEPIELRRKPLHGKDQPVDITAMIRKNNDLKISISKSKSRPKYFFIAVEVVEILQHDQILEMCKLDRIQMETTLASIKKALALVGDDDDEMTMEVTDLTIDITDPFMSRIFEVPVRSVNCRHRECFDLETFLQTRNSKPKRPGAPCMIDQWKCPLCGKDARPYNLRIDDFLVSVRAKLEQDNSLDVKTILVKNNGDWRPKLETKPRHRTGGKRIEHDEDSSDEEATKSAKANGDHTSVQGLSIRASDIRAQRPEPQVIDLDSD</sequence>
<dbReference type="PROSITE" id="PS00202">
    <property type="entry name" value="RUBREDOXIN"/>
    <property type="match status" value="1"/>
</dbReference>
<proteinExistence type="predicted"/>
<dbReference type="EMBL" id="MU253885">
    <property type="protein sequence ID" value="KAG9244761.1"/>
    <property type="molecule type" value="Genomic_DNA"/>
</dbReference>
<feature type="region of interest" description="Disordered" evidence="5">
    <location>
        <begin position="862"/>
        <end position="928"/>
    </location>
</feature>
<feature type="compositionally biased region" description="Polar residues" evidence="5">
    <location>
        <begin position="395"/>
        <end position="407"/>
    </location>
</feature>
<evidence type="ECO:0000256" key="2">
    <source>
        <dbReference type="ARBA" id="ARBA00022771"/>
    </source>
</evidence>
<dbReference type="InterPro" id="IPR013083">
    <property type="entry name" value="Znf_RING/FYVE/PHD"/>
</dbReference>
<accession>A0A9P7Z3S7</accession>
<dbReference type="Pfam" id="PF02891">
    <property type="entry name" value="zf-MIZ"/>
    <property type="match status" value="1"/>
</dbReference>
<dbReference type="AlphaFoldDB" id="A0A9P7Z3S7"/>
<dbReference type="PANTHER" id="PTHR10782:SF4">
    <property type="entry name" value="TONALLI, ISOFORM E"/>
    <property type="match status" value="1"/>
</dbReference>
<feature type="region of interest" description="Disordered" evidence="5">
    <location>
        <begin position="46"/>
        <end position="67"/>
    </location>
</feature>
<dbReference type="OrthoDB" id="27975at2759"/>
<evidence type="ECO:0000259" key="6">
    <source>
        <dbReference type="PROSITE" id="PS51044"/>
    </source>
</evidence>
<evidence type="ECO:0000313" key="7">
    <source>
        <dbReference type="EMBL" id="KAG9244761.1"/>
    </source>
</evidence>
<evidence type="ECO:0000256" key="1">
    <source>
        <dbReference type="ARBA" id="ARBA00022723"/>
    </source>
</evidence>
<gene>
    <name evidence="7" type="ORF">BJ878DRAFT_53195</name>
</gene>
<dbReference type="GO" id="GO:0061665">
    <property type="term" value="F:SUMO ligase activity"/>
    <property type="evidence" value="ECO:0007669"/>
    <property type="project" value="TreeGrafter"/>
</dbReference>
<evidence type="ECO:0000256" key="5">
    <source>
        <dbReference type="SAM" id="MobiDB-lite"/>
    </source>
</evidence>
<dbReference type="InterPro" id="IPR018527">
    <property type="entry name" value="Rubredoxin_Fe_BS"/>
</dbReference>
<dbReference type="PANTHER" id="PTHR10782">
    <property type="entry name" value="ZINC FINGER MIZ DOMAIN-CONTAINING PROTEIN"/>
    <property type="match status" value="1"/>
</dbReference>
<dbReference type="PROSITE" id="PS51044">
    <property type="entry name" value="ZF_SP_RING"/>
    <property type="match status" value="1"/>
</dbReference>
<dbReference type="Proteomes" id="UP000887226">
    <property type="component" value="Unassembled WGS sequence"/>
</dbReference>
<dbReference type="GO" id="GO:0000785">
    <property type="term" value="C:chromatin"/>
    <property type="evidence" value="ECO:0007669"/>
    <property type="project" value="TreeGrafter"/>
</dbReference>
<evidence type="ECO:0000256" key="4">
    <source>
        <dbReference type="PROSITE-ProRule" id="PRU00452"/>
    </source>
</evidence>